<accession>A0AAV7DSU0</accession>
<evidence type="ECO:0000256" key="1">
    <source>
        <dbReference type="SAM" id="MobiDB-lite"/>
    </source>
</evidence>
<feature type="region of interest" description="Disordered" evidence="1">
    <location>
        <begin position="168"/>
        <end position="193"/>
    </location>
</feature>
<feature type="region of interest" description="Disordered" evidence="1">
    <location>
        <begin position="105"/>
        <end position="137"/>
    </location>
</feature>
<proteinExistence type="predicted"/>
<gene>
    <name evidence="2" type="ORF">H6P81_019300</name>
</gene>
<feature type="region of interest" description="Disordered" evidence="1">
    <location>
        <begin position="1"/>
        <end position="34"/>
    </location>
</feature>
<evidence type="ECO:0000313" key="3">
    <source>
        <dbReference type="Proteomes" id="UP000825729"/>
    </source>
</evidence>
<name>A0AAV7DSU0_ARIFI</name>
<organism evidence="2 3">
    <name type="scientific">Aristolochia fimbriata</name>
    <name type="common">White veined hardy Dutchman's pipe vine</name>
    <dbReference type="NCBI Taxonomy" id="158543"/>
    <lineage>
        <taxon>Eukaryota</taxon>
        <taxon>Viridiplantae</taxon>
        <taxon>Streptophyta</taxon>
        <taxon>Embryophyta</taxon>
        <taxon>Tracheophyta</taxon>
        <taxon>Spermatophyta</taxon>
        <taxon>Magnoliopsida</taxon>
        <taxon>Magnoliidae</taxon>
        <taxon>Piperales</taxon>
        <taxon>Aristolochiaceae</taxon>
        <taxon>Aristolochia</taxon>
    </lineage>
</organism>
<dbReference type="EMBL" id="JAINDJ010000008">
    <property type="protein sequence ID" value="KAG9439135.1"/>
    <property type="molecule type" value="Genomic_DNA"/>
</dbReference>
<feature type="compositionally biased region" description="Basic residues" evidence="1">
    <location>
        <begin position="173"/>
        <end position="182"/>
    </location>
</feature>
<comment type="caution">
    <text evidence="2">The sequence shown here is derived from an EMBL/GenBank/DDBJ whole genome shotgun (WGS) entry which is preliminary data.</text>
</comment>
<sequence length="193" mass="21923">MKPLSFPTEEKAASTSNSKDASQRVAASTSNRSRLTKTKLFPATIPSSLHVIASQNGDVNIQEHPDGVELGKKISQIPGDTLENYFGGRVEQNRHHLKQKSLVPSRTRFPKSKRGRGRVPLKNPKRKRRKRNGTGFSQLYSFRSGGMFLKHQIHTAGTQFSNLLCPRTETRSRRSKPLNHNHFRNDRPTRFPR</sequence>
<keyword evidence="3" id="KW-1185">Reference proteome</keyword>
<protein>
    <submittedName>
        <fullName evidence="2">Uncharacterized protein</fullName>
    </submittedName>
</protein>
<feature type="compositionally biased region" description="Basic and acidic residues" evidence="1">
    <location>
        <begin position="183"/>
        <end position="193"/>
    </location>
</feature>
<feature type="compositionally biased region" description="Polar residues" evidence="1">
    <location>
        <begin position="13"/>
        <end position="33"/>
    </location>
</feature>
<feature type="compositionally biased region" description="Basic residues" evidence="1">
    <location>
        <begin position="108"/>
        <end position="132"/>
    </location>
</feature>
<dbReference type="Proteomes" id="UP000825729">
    <property type="component" value="Unassembled WGS sequence"/>
</dbReference>
<evidence type="ECO:0000313" key="2">
    <source>
        <dbReference type="EMBL" id="KAG9439135.1"/>
    </source>
</evidence>
<dbReference type="AlphaFoldDB" id="A0AAV7DSU0"/>
<reference evidence="2 3" key="1">
    <citation type="submission" date="2021-07" db="EMBL/GenBank/DDBJ databases">
        <title>The Aristolochia fimbriata genome: insights into angiosperm evolution, floral development and chemical biosynthesis.</title>
        <authorList>
            <person name="Jiao Y."/>
        </authorList>
    </citation>
    <scope>NUCLEOTIDE SEQUENCE [LARGE SCALE GENOMIC DNA]</scope>
    <source>
        <strain evidence="2">IBCAS-2021</strain>
        <tissue evidence="2">Leaf</tissue>
    </source>
</reference>